<dbReference type="PROSITE" id="PS51257">
    <property type="entry name" value="PROKAR_LIPOPROTEIN"/>
    <property type="match status" value="1"/>
</dbReference>
<dbReference type="RefSeq" id="WP_142526964.1">
    <property type="nucleotide sequence ID" value="NZ_CBCSJO010000003.1"/>
</dbReference>
<dbReference type="OrthoDB" id="5702951at2"/>
<dbReference type="EMBL" id="FXTN01000002">
    <property type="protein sequence ID" value="SMO46337.1"/>
    <property type="molecule type" value="Genomic_DNA"/>
</dbReference>
<gene>
    <name evidence="1" type="ORF">SAMN06265348_102290</name>
</gene>
<dbReference type="InterPro" id="IPR021326">
    <property type="entry name" value="DUF2931"/>
</dbReference>
<sequence length="335" mass="38629">MKRLLILTVAIGSFTISACQEKMKKYDWIPTECAPKDYPVQIYSGHFYYGDKGSIYVPDGRAVNYGWGEEGSINIAGDKFKESPHTLELTWISFTEKKNYFARFNLDTKKIDSLFAAGYPTDVGDGKGTYHEVKVGMAPGGYVVLWLTAERSKQVEVGQFRAKVTGELDWKKVYPDMGGTFDEYSNAIVSDLSDTIKQQMKDHTIPMGYWESLRKRYLWKPVIESTAEVKRIDFDYANKERDFIFGEALNNITVKPTAVIEELSVYWLDDKKRELRTEIKFNEQEAFKLFSEIKDDGEGQLVVHLNKDKPDATVEIKYKGKQFVFEELKVKSFYR</sequence>
<dbReference type="AlphaFoldDB" id="A0A521BGT9"/>
<name>A0A521BGT9_9SPHI</name>
<dbReference type="Pfam" id="PF11153">
    <property type="entry name" value="DUF2931"/>
    <property type="match status" value="1"/>
</dbReference>
<dbReference type="Proteomes" id="UP000320300">
    <property type="component" value="Unassembled WGS sequence"/>
</dbReference>
<evidence type="ECO:0008006" key="3">
    <source>
        <dbReference type="Google" id="ProtNLM"/>
    </source>
</evidence>
<organism evidence="1 2">
    <name type="scientific">Pedobacter westerhofensis</name>
    <dbReference type="NCBI Taxonomy" id="425512"/>
    <lineage>
        <taxon>Bacteria</taxon>
        <taxon>Pseudomonadati</taxon>
        <taxon>Bacteroidota</taxon>
        <taxon>Sphingobacteriia</taxon>
        <taxon>Sphingobacteriales</taxon>
        <taxon>Sphingobacteriaceae</taxon>
        <taxon>Pedobacter</taxon>
    </lineage>
</organism>
<proteinExistence type="predicted"/>
<accession>A0A521BGT9</accession>
<protein>
    <recommendedName>
        <fullName evidence="3">DUF2931 family protein</fullName>
    </recommendedName>
</protein>
<keyword evidence="2" id="KW-1185">Reference proteome</keyword>
<evidence type="ECO:0000313" key="2">
    <source>
        <dbReference type="Proteomes" id="UP000320300"/>
    </source>
</evidence>
<evidence type="ECO:0000313" key="1">
    <source>
        <dbReference type="EMBL" id="SMO46337.1"/>
    </source>
</evidence>
<reference evidence="1 2" key="1">
    <citation type="submission" date="2017-05" db="EMBL/GenBank/DDBJ databases">
        <authorList>
            <person name="Varghese N."/>
            <person name="Submissions S."/>
        </authorList>
    </citation>
    <scope>NUCLEOTIDE SEQUENCE [LARGE SCALE GENOMIC DNA]</scope>
    <source>
        <strain evidence="1 2">DSM 19036</strain>
    </source>
</reference>